<keyword evidence="3" id="KW-0732">Signal</keyword>
<dbReference type="InterPro" id="IPR050309">
    <property type="entry name" value="Type-B_Carboxylest/Lipase"/>
</dbReference>
<dbReference type="EC" id="3.1.1.-" evidence="3"/>
<evidence type="ECO:0000256" key="1">
    <source>
        <dbReference type="ARBA" id="ARBA00005964"/>
    </source>
</evidence>
<comment type="similarity">
    <text evidence="1 3">Belongs to the type-B carboxylesterase/lipase family.</text>
</comment>
<reference evidence="5" key="1">
    <citation type="submission" date="2023-03" db="EMBL/GenBank/DDBJ databases">
        <title>Massive genome expansion in bonnet fungi (Mycena s.s.) driven by repeated elements and novel gene families across ecological guilds.</title>
        <authorList>
            <consortium name="Lawrence Berkeley National Laboratory"/>
            <person name="Harder C.B."/>
            <person name="Miyauchi S."/>
            <person name="Viragh M."/>
            <person name="Kuo A."/>
            <person name="Thoen E."/>
            <person name="Andreopoulos B."/>
            <person name="Lu D."/>
            <person name="Skrede I."/>
            <person name="Drula E."/>
            <person name="Henrissat B."/>
            <person name="Morin E."/>
            <person name="Kohler A."/>
            <person name="Barry K."/>
            <person name="LaButti K."/>
            <person name="Morin E."/>
            <person name="Salamov A."/>
            <person name="Lipzen A."/>
            <person name="Mereny Z."/>
            <person name="Hegedus B."/>
            <person name="Baldrian P."/>
            <person name="Stursova M."/>
            <person name="Weitz H."/>
            <person name="Taylor A."/>
            <person name="Grigoriev I.V."/>
            <person name="Nagy L.G."/>
            <person name="Martin F."/>
            <person name="Kauserud H."/>
        </authorList>
    </citation>
    <scope>NUCLEOTIDE SEQUENCE</scope>
    <source>
        <strain evidence="5">CBHHK002</strain>
    </source>
</reference>
<keyword evidence="2 3" id="KW-0378">Hydrolase</keyword>
<gene>
    <name evidence="5" type="ORF">DFH08DRAFT_851921</name>
</gene>
<dbReference type="Proteomes" id="UP001218218">
    <property type="component" value="Unassembled WGS sequence"/>
</dbReference>
<dbReference type="InterPro" id="IPR029058">
    <property type="entry name" value="AB_hydrolase_fold"/>
</dbReference>
<evidence type="ECO:0000259" key="4">
    <source>
        <dbReference type="Pfam" id="PF00135"/>
    </source>
</evidence>
<dbReference type="AlphaFoldDB" id="A0AAD7ACY6"/>
<dbReference type="InterPro" id="IPR019826">
    <property type="entry name" value="Carboxylesterase_B_AS"/>
</dbReference>
<evidence type="ECO:0000313" key="6">
    <source>
        <dbReference type="Proteomes" id="UP001218218"/>
    </source>
</evidence>
<feature type="chain" id="PRO_5041769399" description="Carboxylic ester hydrolase" evidence="3">
    <location>
        <begin position="19"/>
        <end position="544"/>
    </location>
</feature>
<dbReference type="InterPro" id="IPR019819">
    <property type="entry name" value="Carboxylesterase_B_CS"/>
</dbReference>
<dbReference type="PANTHER" id="PTHR11559">
    <property type="entry name" value="CARBOXYLESTERASE"/>
    <property type="match status" value="1"/>
</dbReference>
<sequence length="544" mass="58141">MLLLSLLAPLVQFVCIGASPAIRFGKTTLMGLDIPTFQQDLFAGIPFAEPPLGNLRLRPPVLKTSLAAGTFNASAFGPACLQTAVPGGLTPDSMSEDCLTINVLRPTGTPINAKLPVMFWTYGGGFDSGFSEIYNASSLVAQSVARGTPVIYVSFNYRLGPLGFPQGQEADNRGALNLALRDQLAALEWVQLHIGAFGGDKDKVTVFGESAGSIMTTILFLNSPITSLARAAIFESGSQATLPLYTPERREATWEIFVRGVPSCASLATSGSTFGCLRSANTTEIFDGLSTAMAAGIEPFPWQPVIDGPGGFIPDLPSVLFKRGQFARLPFIAGTNLDEGTSFTDPTVNSSAGIFESLVAQYSPSVSPPTLDTSILALLKLYPNIPGSPFNTGNETFGLNSQYKRAAAILGDLWFHSQRRLWMETAAHAGVPTFAYLFTQPTVGGSPALGVSHGSEIFYVYGAPVDPSPSSMFMSQLMPSYWISFATSLSPNDGLGLSRPEWPQFTPNNKVVIQLNGANTTVIPDDYRKEQMASINSDPAIWHH</sequence>
<keyword evidence="6" id="KW-1185">Reference proteome</keyword>
<organism evidence="5 6">
    <name type="scientific">Mycena albidolilacea</name>
    <dbReference type="NCBI Taxonomy" id="1033008"/>
    <lineage>
        <taxon>Eukaryota</taxon>
        <taxon>Fungi</taxon>
        <taxon>Dikarya</taxon>
        <taxon>Basidiomycota</taxon>
        <taxon>Agaricomycotina</taxon>
        <taxon>Agaricomycetes</taxon>
        <taxon>Agaricomycetidae</taxon>
        <taxon>Agaricales</taxon>
        <taxon>Marasmiineae</taxon>
        <taxon>Mycenaceae</taxon>
        <taxon>Mycena</taxon>
    </lineage>
</organism>
<evidence type="ECO:0000256" key="2">
    <source>
        <dbReference type="ARBA" id="ARBA00022801"/>
    </source>
</evidence>
<evidence type="ECO:0000313" key="5">
    <source>
        <dbReference type="EMBL" id="KAJ7355194.1"/>
    </source>
</evidence>
<dbReference type="PROSITE" id="PS00941">
    <property type="entry name" value="CARBOXYLESTERASE_B_2"/>
    <property type="match status" value="1"/>
</dbReference>
<evidence type="ECO:0000256" key="3">
    <source>
        <dbReference type="RuleBase" id="RU361235"/>
    </source>
</evidence>
<dbReference type="Gene3D" id="3.40.50.1820">
    <property type="entry name" value="alpha/beta hydrolase"/>
    <property type="match status" value="1"/>
</dbReference>
<proteinExistence type="inferred from homology"/>
<protein>
    <recommendedName>
        <fullName evidence="3">Carboxylic ester hydrolase</fullName>
        <ecNumber evidence="3">3.1.1.-</ecNumber>
    </recommendedName>
</protein>
<dbReference type="PROSITE" id="PS00122">
    <property type="entry name" value="CARBOXYLESTERASE_B_1"/>
    <property type="match status" value="1"/>
</dbReference>
<dbReference type="GO" id="GO:0016787">
    <property type="term" value="F:hydrolase activity"/>
    <property type="evidence" value="ECO:0007669"/>
    <property type="project" value="UniProtKB-KW"/>
</dbReference>
<feature type="domain" description="Carboxylesterase type B" evidence="4">
    <location>
        <begin position="38"/>
        <end position="531"/>
    </location>
</feature>
<dbReference type="EMBL" id="JARIHO010000009">
    <property type="protein sequence ID" value="KAJ7355194.1"/>
    <property type="molecule type" value="Genomic_DNA"/>
</dbReference>
<dbReference type="InterPro" id="IPR002018">
    <property type="entry name" value="CarbesteraseB"/>
</dbReference>
<comment type="caution">
    <text evidence="5">The sequence shown here is derived from an EMBL/GenBank/DDBJ whole genome shotgun (WGS) entry which is preliminary data.</text>
</comment>
<dbReference type="Pfam" id="PF00135">
    <property type="entry name" value="COesterase"/>
    <property type="match status" value="1"/>
</dbReference>
<dbReference type="SUPFAM" id="SSF53474">
    <property type="entry name" value="alpha/beta-Hydrolases"/>
    <property type="match status" value="1"/>
</dbReference>
<accession>A0AAD7ACY6</accession>
<feature type="signal peptide" evidence="3">
    <location>
        <begin position="1"/>
        <end position="18"/>
    </location>
</feature>
<name>A0AAD7ACY6_9AGAR</name>